<dbReference type="SUPFAM" id="SSF52317">
    <property type="entry name" value="Class I glutamine amidotransferase-like"/>
    <property type="match status" value="1"/>
</dbReference>
<dbReference type="PANTHER" id="PTHR43130">
    <property type="entry name" value="ARAC-FAMILY TRANSCRIPTIONAL REGULATOR"/>
    <property type="match status" value="1"/>
</dbReference>
<evidence type="ECO:0000256" key="2">
    <source>
        <dbReference type="ARBA" id="ARBA00023163"/>
    </source>
</evidence>
<dbReference type="InterPro" id="IPR018060">
    <property type="entry name" value="HTH_AraC"/>
</dbReference>
<dbReference type="EMBL" id="SGXA01000001">
    <property type="protein sequence ID" value="RZS75591.1"/>
    <property type="molecule type" value="Genomic_DNA"/>
</dbReference>
<keyword evidence="2" id="KW-0804">Transcription</keyword>
<dbReference type="PROSITE" id="PS01124">
    <property type="entry name" value="HTH_ARAC_FAMILY_2"/>
    <property type="match status" value="1"/>
</dbReference>
<dbReference type="InterPro" id="IPR009057">
    <property type="entry name" value="Homeodomain-like_sf"/>
</dbReference>
<accession>A0A4Q7N3P2</accession>
<dbReference type="GO" id="GO:0003700">
    <property type="term" value="F:DNA-binding transcription factor activity"/>
    <property type="evidence" value="ECO:0007669"/>
    <property type="project" value="InterPro"/>
</dbReference>
<evidence type="ECO:0000259" key="3">
    <source>
        <dbReference type="PROSITE" id="PS01124"/>
    </source>
</evidence>
<dbReference type="CDD" id="cd03138">
    <property type="entry name" value="GATase1_AraC_2"/>
    <property type="match status" value="1"/>
</dbReference>
<dbReference type="Gene3D" id="1.10.10.60">
    <property type="entry name" value="Homeodomain-like"/>
    <property type="match status" value="2"/>
</dbReference>
<dbReference type="Gene3D" id="3.40.50.880">
    <property type="match status" value="1"/>
</dbReference>
<comment type="caution">
    <text evidence="4">The sequence shown here is derived from an EMBL/GenBank/DDBJ whole genome shotgun (WGS) entry which is preliminary data.</text>
</comment>
<dbReference type="SUPFAM" id="SSF46689">
    <property type="entry name" value="Homeodomain-like"/>
    <property type="match status" value="2"/>
</dbReference>
<evidence type="ECO:0000256" key="1">
    <source>
        <dbReference type="ARBA" id="ARBA00023015"/>
    </source>
</evidence>
<dbReference type="PANTHER" id="PTHR43130:SF3">
    <property type="entry name" value="HTH-TYPE TRANSCRIPTIONAL REGULATOR RV1931C"/>
    <property type="match status" value="1"/>
</dbReference>
<dbReference type="Pfam" id="PF12833">
    <property type="entry name" value="HTH_18"/>
    <property type="match status" value="1"/>
</dbReference>
<dbReference type="RefSeq" id="WP_130539949.1">
    <property type="nucleotide sequence ID" value="NZ_CP042431.1"/>
</dbReference>
<dbReference type="Pfam" id="PF01965">
    <property type="entry name" value="DJ-1_PfpI"/>
    <property type="match status" value="1"/>
</dbReference>
<dbReference type="OrthoDB" id="9803764at2"/>
<dbReference type="Proteomes" id="UP000293874">
    <property type="component" value="Unassembled WGS sequence"/>
</dbReference>
<gene>
    <name evidence="4" type="ORF">EV199_1460</name>
</gene>
<dbReference type="AlphaFoldDB" id="A0A4Q7N3P2"/>
<keyword evidence="1" id="KW-0805">Transcription regulation</keyword>
<dbReference type="InterPro" id="IPR002818">
    <property type="entry name" value="DJ-1/PfpI"/>
</dbReference>
<protein>
    <submittedName>
        <fullName evidence="4">Transcriptional regulator GlxA family with amidase domain</fullName>
    </submittedName>
</protein>
<dbReference type="SMART" id="SM00342">
    <property type="entry name" value="HTH_ARAC"/>
    <property type="match status" value="1"/>
</dbReference>
<feature type="domain" description="HTH araC/xylS-type" evidence="3">
    <location>
        <begin position="222"/>
        <end position="320"/>
    </location>
</feature>
<keyword evidence="5" id="KW-1185">Reference proteome</keyword>
<evidence type="ECO:0000313" key="5">
    <source>
        <dbReference type="Proteomes" id="UP000293874"/>
    </source>
</evidence>
<dbReference type="InterPro" id="IPR052158">
    <property type="entry name" value="INH-QAR"/>
</dbReference>
<dbReference type="GO" id="GO:0043565">
    <property type="term" value="F:sequence-specific DNA binding"/>
    <property type="evidence" value="ECO:0007669"/>
    <property type="project" value="InterPro"/>
</dbReference>
<proteinExistence type="predicted"/>
<name>A0A4Q7N3P2_9BACT</name>
<organism evidence="4 5">
    <name type="scientific">Pseudobacter ginsenosidimutans</name>
    <dbReference type="NCBI Taxonomy" id="661488"/>
    <lineage>
        <taxon>Bacteria</taxon>
        <taxon>Pseudomonadati</taxon>
        <taxon>Bacteroidota</taxon>
        <taxon>Chitinophagia</taxon>
        <taxon>Chitinophagales</taxon>
        <taxon>Chitinophagaceae</taxon>
        <taxon>Pseudobacter</taxon>
    </lineage>
</organism>
<reference evidence="4 5" key="1">
    <citation type="submission" date="2019-02" db="EMBL/GenBank/DDBJ databases">
        <title>Genomic Encyclopedia of Type Strains, Phase IV (KMG-IV): sequencing the most valuable type-strain genomes for metagenomic binning, comparative biology and taxonomic classification.</title>
        <authorList>
            <person name="Goeker M."/>
        </authorList>
    </citation>
    <scope>NUCLEOTIDE SEQUENCE [LARGE SCALE GENOMIC DNA]</scope>
    <source>
        <strain evidence="4 5">DSM 18116</strain>
    </source>
</reference>
<dbReference type="InterPro" id="IPR029062">
    <property type="entry name" value="Class_I_gatase-like"/>
</dbReference>
<sequence>MKKLIIVVPAGQNNLSSVVGPYKFFVKANEYFKTRGLPRVFDVQLAGINEKEELYDGLFSIKPHTYIRLIDKADFVIIPALAHHNLLEVVSMNQELIAWLKQQYNLGAELASICTGAFILASTGLLDGKSCSTHWNAAALFRQAFPEVQLQTDKILTDEQGIYTNGGAYSFLNLMLYLVEKYYDRETALFCAKVFQVDIERNSQSVFIMFNGQKDHMDDVIRDAQHYIEQNFQEKFSMEELAGRFALSRRNFDRRFLHATGNTPGEYQQRVRVEQAKKMLESGRSNVSEVMYEVGYTDLKAFRGTFKKVTGLTPLDYRNKFSRRSIAVVKSD</sequence>
<evidence type="ECO:0000313" key="4">
    <source>
        <dbReference type="EMBL" id="RZS75591.1"/>
    </source>
</evidence>